<dbReference type="Gene3D" id="3.40.50.360">
    <property type="match status" value="1"/>
</dbReference>
<gene>
    <name evidence="7" type="ORF">ALQ53_04594</name>
</gene>
<proteinExistence type="predicted"/>
<dbReference type="Pfam" id="PF00175">
    <property type="entry name" value="NAD_binding_1"/>
    <property type="match status" value="1"/>
</dbReference>
<dbReference type="InterPro" id="IPR029039">
    <property type="entry name" value="Flavoprotein-like_sf"/>
</dbReference>
<feature type="transmembrane region" description="Helical" evidence="4">
    <location>
        <begin position="144"/>
        <end position="162"/>
    </location>
</feature>
<dbReference type="InterPro" id="IPR039261">
    <property type="entry name" value="FNR_nucleotide-bd"/>
</dbReference>
<dbReference type="InterPro" id="IPR017938">
    <property type="entry name" value="Riboflavin_synthase-like_b-brl"/>
</dbReference>
<feature type="transmembrane region" description="Helical" evidence="4">
    <location>
        <begin position="337"/>
        <end position="362"/>
    </location>
</feature>
<evidence type="ECO:0000259" key="6">
    <source>
        <dbReference type="PROSITE" id="PS51384"/>
    </source>
</evidence>
<evidence type="ECO:0000256" key="2">
    <source>
        <dbReference type="ARBA" id="ARBA00022643"/>
    </source>
</evidence>
<dbReference type="InterPro" id="IPR001094">
    <property type="entry name" value="Flavdoxin-like"/>
</dbReference>
<dbReference type="Gene3D" id="1.20.990.10">
    <property type="entry name" value="NADPH-cytochrome p450 Reductase, Chain A, domain 3"/>
    <property type="match status" value="1"/>
</dbReference>
<dbReference type="EMBL" id="RBPH01000237">
    <property type="protein sequence ID" value="RMN77222.1"/>
    <property type="molecule type" value="Genomic_DNA"/>
</dbReference>
<dbReference type="InterPro" id="IPR005625">
    <property type="entry name" value="PepSY-ass_TM"/>
</dbReference>
<dbReference type="GO" id="GO:0016655">
    <property type="term" value="F:oxidoreductase activity, acting on NAD(P)H, quinone or similar compound as acceptor"/>
    <property type="evidence" value="ECO:0007669"/>
    <property type="project" value="UniProtKB-ARBA"/>
</dbReference>
<keyword evidence="4" id="KW-0472">Membrane</keyword>
<evidence type="ECO:0000256" key="4">
    <source>
        <dbReference type="SAM" id="Phobius"/>
    </source>
</evidence>
<evidence type="ECO:0000256" key="1">
    <source>
        <dbReference type="ARBA" id="ARBA00022630"/>
    </source>
</evidence>
<feature type="transmembrane region" description="Helical" evidence="4">
    <location>
        <begin position="12"/>
        <end position="38"/>
    </location>
</feature>
<dbReference type="InterPro" id="IPR017927">
    <property type="entry name" value="FAD-bd_FR_type"/>
</dbReference>
<dbReference type="Pfam" id="PF00258">
    <property type="entry name" value="Flavodoxin_1"/>
    <property type="match status" value="1"/>
</dbReference>
<dbReference type="PANTHER" id="PTHR34219">
    <property type="entry name" value="IRON-REGULATED INNER MEMBRANE PROTEIN-RELATED"/>
    <property type="match status" value="1"/>
</dbReference>
<dbReference type="InterPro" id="IPR023173">
    <property type="entry name" value="NADPH_Cyt_P450_Rdtase_alpha"/>
</dbReference>
<keyword evidence="4" id="KW-0812">Transmembrane</keyword>
<evidence type="ECO:0000259" key="5">
    <source>
        <dbReference type="PROSITE" id="PS50902"/>
    </source>
</evidence>
<reference evidence="7 8" key="1">
    <citation type="submission" date="2018-08" db="EMBL/GenBank/DDBJ databases">
        <title>Recombination of ecologically and evolutionarily significant loci maintains genetic cohesion in the Pseudomonas syringae species complex.</title>
        <authorList>
            <person name="Dillon M."/>
            <person name="Thakur S."/>
            <person name="Almeida R.N.D."/>
            <person name="Weir B.S."/>
            <person name="Guttman D.S."/>
        </authorList>
    </citation>
    <scope>NUCLEOTIDE SEQUENCE [LARGE SCALE GENOMIC DNA]</scope>
    <source>
        <strain evidence="7 8">ICMP 15201</strain>
    </source>
</reference>
<accession>A0AB37Q6B6</accession>
<keyword evidence="2" id="KW-0288">FMN</keyword>
<feature type="domain" description="FAD-binding FR-type" evidence="6">
    <location>
        <begin position="541"/>
        <end position="708"/>
    </location>
</feature>
<evidence type="ECO:0000313" key="7">
    <source>
        <dbReference type="EMBL" id="RMN77222.1"/>
    </source>
</evidence>
<dbReference type="SUPFAM" id="SSF63380">
    <property type="entry name" value="Riboflavin synthase domain-like"/>
    <property type="match status" value="1"/>
</dbReference>
<keyword evidence="3" id="KW-0813">Transport</keyword>
<dbReference type="Proteomes" id="UP000269335">
    <property type="component" value="Unassembled WGS sequence"/>
</dbReference>
<evidence type="ECO:0000256" key="3">
    <source>
        <dbReference type="ARBA" id="ARBA00022982"/>
    </source>
</evidence>
<comment type="caution">
    <text evidence="7">The sequence shown here is derived from an EMBL/GenBank/DDBJ whole genome shotgun (WGS) entry which is preliminary data.</text>
</comment>
<evidence type="ECO:0000313" key="8">
    <source>
        <dbReference type="Proteomes" id="UP000269335"/>
    </source>
</evidence>
<dbReference type="CDD" id="cd06200">
    <property type="entry name" value="SiR_like1"/>
    <property type="match status" value="1"/>
</dbReference>
<dbReference type="Gene3D" id="2.40.30.10">
    <property type="entry name" value="Translation factors"/>
    <property type="match status" value="1"/>
</dbReference>
<organism evidence="7 8">
    <name type="scientific">Pseudomonas cannabina</name>
    <dbReference type="NCBI Taxonomy" id="86840"/>
    <lineage>
        <taxon>Bacteria</taxon>
        <taxon>Pseudomonadati</taxon>
        <taxon>Pseudomonadota</taxon>
        <taxon>Gammaproteobacteria</taxon>
        <taxon>Pseudomonadales</taxon>
        <taxon>Pseudomonadaceae</taxon>
        <taxon>Pseudomonas</taxon>
    </lineage>
</organism>
<keyword evidence="1" id="KW-0285">Flavoprotein</keyword>
<feature type="domain" description="Flavodoxin-like" evidence="5">
    <location>
        <begin position="389"/>
        <end position="526"/>
    </location>
</feature>
<dbReference type="PRINTS" id="PR00369">
    <property type="entry name" value="FLAVODOXIN"/>
</dbReference>
<dbReference type="PROSITE" id="PS51384">
    <property type="entry name" value="FAD_FR"/>
    <property type="match status" value="1"/>
</dbReference>
<dbReference type="GO" id="GO:0010181">
    <property type="term" value="F:FMN binding"/>
    <property type="evidence" value="ECO:0007669"/>
    <property type="project" value="InterPro"/>
</dbReference>
<dbReference type="InterPro" id="IPR001433">
    <property type="entry name" value="OxRdtase_FAD/NAD-bd"/>
</dbReference>
<dbReference type="PANTHER" id="PTHR34219:SF3">
    <property type="entry name" value="BLL7967 PROTEIN"/>
    <property type="match status" value="1"/>
</dbReference>
<protein>
    <submittedName>
        <fullName evidence="7">Sulfite reductase flavoprotein, alpha-component</fullName>
    </submittedName>
</protein>
<dbReference type="PROSITE" id="PS50902">
    <property type="entry name" value="FLAVODOXIN_LIKE"/>
    <property type="match status" value="1"/>
</dbReference>
<dbReference type="Gene3D" id="3.40.50.80">
    <property type="entry name" value="Nucleotide-binding domain of ferredoxin-NADP reductase (FNR) module"/>
    <property type="match status" value="1"/>
</dbReference>
<dbReference type="PRINTS" id="PR00371">
    <property type="entry name" value="FPNCR"/>
</dbReference>
<dbReference type="InterPro" id="IPR001709">
    <property type="entry name" value="Flavoprot_Pyr_Nucl_cyt_Rdtase"/>
</dbReference>
<dbReference type="SUPFAM" id="SSF52218">
    <property type="entry name" value="Flavoproteins"/>
    <property type="match status" value="1"/>
</dbReference>
<dbReference type="InterPro" id="IPR008254">
    <property type="entry name" value="Flavodoxin/NO_synth"/>
</dbReference>
<dbReference type="Pfam" id="PF03929">
    <property type="entry name" value="PepSY_TM"/>
    <property type="match status" value="1"/>
</dbReference>
<feature type="transmembrane region" description="Helical" evidence="4">
    <location>
        <begin position="190"/>
        <end position="214"/>
    </location>
</feature>
<sequence>MRVASVLKKVLFQLHWFFGITAGLVLALMGITGALYSFEDEILDALNPDTLLVEERAAALPPLELVHKLEAATGLTVAILRVETLGNRAAQVYFTPKPGERRGPKRNFDPYTGELKGDAVGEGVFDFILQLHRYLAAGEVGKQVTAACTLILLFFCLSGLYLRWPRKALNWRVWLTLDWAKKGRSFNWDLHSVFGTWCLVFYLLFALTGLNWSYDWVSNGLNKLLGDSPLEQRKVTVAIADNKAPLVVDYAAIWDSIQKTAGPGLRSYNLRLPAAGGQPATVFYLLKDSPHSRALNSITLDPASGQVSSVSRYAERSFGAQLLASNYALHVGSYFGIVGRIVMTVASLMMPLFFITGWLLYLDRRRKQRKIKSARFAVPEDLFTDASSCLIGFASQSGFAEQLAWQTASQLQLAGVSARVQRLGELTVQDLLQSRNALFIVSTFGDGEAPDSARGFERKLLGRPLALEMLNYAVLALGDRQYAHFCGFAHRLHDWLAQCGARTLFAPVEVDRVDPAALQHWQQQLGQLTGAVPQSSHWLTPVFENWTLAGREHLNPGSSGSKVYLLDLIAPASARWQAGDLVEVMPRNSAAVIELFLDGLGIDPLTQVQVGGLQETLAQALASRQLPHNRVHLVGLHAQALVDALAPVSAREYSIASIPEDGCLQLIVRQEIQPDGGLGLCSGWLTEHAALDAAVSLRLRRNSSFHLPAEPVPLILLGNGTGLAGLRSLLKARINQGQGRNWLLFGERNRAHDFYCRAELESWLDAGHLTRLDLAFSRDQAEKIYVQDRLREAEDELRAWLRDGAAIYICGSLLGMAAGVDQVLNEVLGAEVVSELIEQGRYRRDVY</sequence>
<dbReference type="SUPFAM" id="SSF52343">
    <property type="entry name" value="Ferredoxin reductase-like, C-terminal NADP-linked domain"/>
    <property type="match status" value="1"/>
</dbReference>
<name>A0AB37Q6B6_PSECA</name>
<dbReference type="AlphaFoldDB" id="A0AB37Q6B6"/>
<keyword evidence="4" id="KW-1133">Transmembrane helix</keyword>
<keyword evidence="3" id="KW-0249">Electron transport</keyword>